<dbReference type="EMBL" id="CP041186">
    <property type="protein sequence ID" value="QDG51368.1"/>
    <property type="molecule type" value="Genomic_DNA"/>
</dbReference>
<dbReference type="InterPro" id="IPR053716">
    <property type="entry name" value="Flag_assembly_chemotaxis_eff"/>
</dbReference>
<dbReference type="GO" id="GO:0044781">
    <property type="term" value="P:bacterial-type flagellum organization"/>
    <property type="evidence" value="ECO:0007669"/>
    <property type="project" value="UniProtKB-KW"/>
</dbReference>
<keyword evidence="7" id="KW-1005">Bacterial flagellum biogenesis</keyword>
<evidence type="ECO:0000256" key="8">
    <source>
        <dbReference type="ARBA" id="ARBA00022927"/>
    </source>
</evidence>
<evidence type="ECO:0000313" key="12">
    <source>
        <dbReference type="EMBL" id="QDG51368.1"/>
    </source>
</evidence>
<keyword evidence="10" id="KW-1006">Bacterial flagellum protein export</keyword>
<dbReference type="Gene3D" id="1.10.287.1700">
    <property type="match status" value="1"/>
</dbReference>
<evidence type="ECO:0000256" key="6">
    <source>
        <dbReference type="ARBA" id="ARBA00022500"/>
    </source>
</evidence>
<keyword evidence="8" id="KW-0653">Protein transport</keyword>
<sequence length="148" mass="17804">MNSRSIELLRRVRDTEMADAVRAVSRARQAVEQAEQKLDQLISQRDDFRQQVRAQFESGVPQREMTLLHRQMDSFDRQVEMQRRELSRQYGQLEEAREHQMELAMVLKQQERLEERLAAMRRSEDRAREQRQLDELGAQSVYRWNLSD</sequence>
<evidence type="ECO:0000256" key="1">
    <source>
        <dbReference type="ARBA" id="ARBA00004413"/>
    </source>
</evidence>
<organism evidence="12 13">
    <name type="scientific">Persicimonas caeni</name>
    <dbReference type="NCBI Taxonomy" id="2292766"/>
    <lineage>
        <taxon>Bacteria</taxon>
        <taxon>Deltaproteobacteria</taxon>
        <taxon>Bradymonadales</taxon>
        <taxon>Bradymonadaceae</taxon>
        <taxon>Persicimonas</taxon>
    </lineage>
</organism>
<keyword evidence="12" id="KW-0282">Flagellum</keyword>
<accession>A0A5B8YAA9</accession>
<accession>A0A4Y6PSU2</accession>
<dbReference type="InterPro" id="IPR052570">
    <property type="entry name" value="FliJ"/>
</dbReference>
<keyword evidence="12" id="KW-0969">Cilium</keyword>
<keyword evidence="5" id="KW-1003">Cell membrane</keyword>
<evidence type="ECO:0000313" key="13">
    <source>
        <dbReference type="Proteomes" id="UP000315995"/>
    </source>
</evidence>
<dbReference type="GO" id="GO:0005886">
    <property type="term" value="C:plasma membrane"/>
    <property type="evidence" value="ECO:0007669"/>
    <property type="project" value="UniProtKB-SubCell"/>
</dbReference>
<gene>
    <name evidence="12" type="primary">fliJ</name>
    <name evidence="12" type="ORF">FIV42_11635</name>
</gene>
<evidence type="ECO:0000256" key="7">
    <source>
        <dbReference type="ARBA" id="ARBA00022795"/>
    </source>
</evidence>
<evidence type="ECO:0000256" key="4">
    <source>
        <dbReference type="ARBA" id="ARBA00022448"/>
    </source>
</evidence>
<evidence type="ECO:0000256" key="11">
    <source>
        <dbReference type="SAM" id="Coils"/>
    </source>
</evidence>
<name>A0A4Y6PSU2_PERCE</name>
<proteinExistence type="inferred from homology"/>
<dbReference type="Pfam" id="PF02050">
    <property type="entry name" value="FliJ"/>
    <property type="match status" value="1"/>
</dbReference>
<dbReference type="Proteomes" id="UP000315995">
    <property type="component" value="Chromosome"/>
</dbReference>
<evidence type="ECO:0000256" key="3">
    <source>
        <dbReference type="ARBA" id="ARBA00020392"/>
    </source>
</evidence>
<evidence type="ECO:0000256" key="5">
    <source>
        <dbReference type="ARBA" id="ARBA00022475"/>
    </source>
</evidence>
<reference evidence="12 13" key="1">
    <citation type="submission" date="2019-06" db="EMBL/GenBank/DDBJ databases">
        <title>Persicimonas caeni gen. nov., sp. nov., a predatory bacterium isolated from solar saltern.</title>
        <authorList>
            <person name="Wang S."/>
        </authorList>
    </citation>
    <scope>NUCLEOTIDE SEQUENCE [LARGE SCALE GENOMIC DNA]</scope>
    <source>
        <strain evidence="12 13">YN101</strain>
    </source>
</reference>
<protein>
    <recommendedName>
        <fullName evidence="3">Flagellar FliJ protein</fullName>
    </recommendedName>
</protein>
<keyword evidence="6" id="KW-0145">Chemotaxis</keyword>
<evidence type="ECO:0000256" key="10">
    <source>
        <dbReference type="ARBA" id="ARBA00023225"/>
    </source>
</evidence>
<dbReference type="InterPro" id="IPR012823">
    <property type="entry name" value="Flagell_FliJ"/>
</dbReference>
<dbReference type="AlphaFoldDB" id="A0A4Y6PSU2"/>
<feature type="coiled-coil region" evidence="11">
    <location>
        <begin position="17"/>
        <end position="51"/>
    </location>
</feature>
<dbReference type="GO" id="GO:0006935">
    <property type="term" value="P:chemotaxis"/>
    <property type="evidence" value="ECO:0007669"/>
    <property type="project" value="UniProtKB-KW"/>
</dbReference>
<dbReference type="GO" id="GO:0009288">
    <property type="term" value="C:bacterial-type flagellum"/>
    <property type="evidence" value="ECO:0007669"/>
    <property type="project" value="InterPro"/>
</dbReference>
<dbReference type="RefSeq" id="WP_141197851.1">
    <property type="nucleotide sequence ID" value="NZ_CP041186.1"/>
</dbReference>
<dbReference type="NCBIfam" id="TIGR02473">
    <property type="entry name" value="flagell_FliJ"/>
    <property type="match status" value="1"/>
</dbReference>
<keyword evidence="4" id="KW-0813">Transport</keyword>
<keyword evidence="12" id="KW-0966">Cell projection</keyword>
<dbReference type="PANTHER" id="PTHR38786">
    <property type="entry name" value="FLAGELLAR FLIJ PROTEIN"/>
    <property type="match status" value="1"/>
</dbReference>
<comment type="similarity">
    <text evidence="2">Belongs to the FliJ family.</text>
</comment>
<dbReference type="GO" id="GO:0071973">
    <property type="term" value="P:bacterial-type flagellum-dependent cell motility"/>
    <property type="evidence" value="ECO:0007669"/>
    <property type="project" value="InterPro"/>
</dbReference>
<keyword evidence="13" id="KW-1185">Reference proteome</keyword>
<keyword evidence="9" id="KW-0472">Membrane</keyword>
<feature type="coiled-coil region" evidence="11">
    <location>
        <begin position="83"/>
        <end position="130"/>
    </location>
</feature>
<keyword evidence="11" id="KW-0175">Coiled coil</keyword>
<dbReference type="GO" id="GO:0015031">
    <property type="term" value="P:protein transport"/>
    <property type="evidence" value="ECO:0007669"/>
    <property type="project" value="UniProtKB-KW"/>
</dbReference>
<evidence type="ECO:0000256" key="2">
    <source>
        <dbReference type="ARBA" id="ARBA00010004"/>
    </source>
</evidence>
<comment type="subcellular location">
    <subcellularLocation>
        <location evidence="1">Cell membrane</location>
        <topology evidence="1">Peripheral membrane protein</topology>
        <orientation evidence="1">Cytoplasmic side</orientation>
    </subcellularLocation>
</comment>
<dbReference type="PANTHER" id="PTHR38786:SF1">
    <property type="entry name" value="FLAGELLAR FLIJ PROTEIN"/>
    <property type="match status" value="1"/>
</dbReference>
<evidence type="ECO:0000256" key="9">
    <source>
        <dbReference type="ARBA" id="ARBA00023136"/>
    </source>
</evidence>